<proteinExistence type="predicted"/>
<dbReference type="Proteomes" id="UP001314635">
    <property type="component" value="Unassembled WGS sequence"/>
</dbReference>
<comment type="caution">
    <text evidence="1">The sequence shown here is derived from an EMBL/GenBank/DDBJ whole genome shotgun (WGS) entry which is preliminary data.</text>
</comment>
<sequence length="48" mass="5216">MAVTLDLKVDGAWTSAILQSAEAELSLPGFGLSCRIADLYERTPVLRH</sequence>
<evidence type="ECO:0000313" key="2">
    <source>
        <dbReference type="Proteomes" id="UP001314635"/>
    </source>
</evidence>
<organism evidence="1 2">
    <name type="scientific">Bradyrhizobium denitrificans</name>
    <dbReference type="NCBI Taxonomy" id="2734912"/>
    <lineage>
        <taxon>Bacteria</taxon>
        <taxon>Pseudomonadati</taxon>
        <taxon>Pseudomonadota</taxon>
        <taxon>Alphaproteobacteria</taxon>
        <taxon>Hyphomicrobiales</taxon>
        <taxon>Nitrobacteraceae</taxon>
        <taxon>Bradyrhizobium</taxon>
    </lineage>
</organism>
<dbReference type="EMBL" id="JAFCLK010000034">
    <property type="protein sequence ID" value="MBR1139937.1"/>
    <property type="molecule type" value="Genomic_DNA"/>
</dbReference>
<dbReference type="RefSeq" id="WP_210263803.1">
    <property type="nucleotide sequence ID" value="NZ_JABFDP010000006.1"/>
</dbReference>
<gene>
    <name evidence="1" type="ORF">JQ619_29695</name>
</gene>
<accession>A0ABS5GF30</accession>
<reference evidence="2" key="1">
    <citation type="journal article" date="2021" name="ISME J.">
        <title>Evolutionary origin and ecological implication of a unique nif island in free-living Bradyrhizobium lineages.</title>
        <authorList>
            <person name="Tao J."/>
        </authorList>
    </citation>
    <scope>NUCLEOTIDE SEQUENCE [LARGE SCALE GENOMIC DNA]</scope>
    <source>
        <strain evidence="2">SZCCT0094</strain>
    </source>
</reference>
<evidence type="ECO:0000313" key="1">
    <source>
        <dbReference type="EMBL" id="MBR1139937.1"/>
    </source>
</evidence>
<name>A0ABS5GF30_9BRAD</name>
<keyword evidence="2" id="KW-1185">Reference proteome</keyword>
<protein>
    <submittedName>
        <fullName evidence="1">Uncharacterized protein</fullName>
    </submittedName>
</protein>